<reference evidence="1" key="1">
    <citation type="submission" date="2014-11" db="EMBL/GenBank/DDBJ databases">
        <authorList>
            <person name="Amaro Gonzalez C."/>
        </authorList>
    </citation>
    <scope>NUCLEOTIDE SEQUENCE</scope>
</reference>
<organism evidence="1">
    <name type="scientific">Anguilla anguilla</name>
    <name type="common">European freshwater eel</name>
    <name type="synonym">Muraena anguilla</name>
    <dbReference type="NCBI Taxonomy" id="7936"/>
    <lineage>
        <taxon>Eukaryota</taxon>
        <taxon>Metazoa</taxon>
        <taxon>Chordata</taxon>
        <taxon>Craniata</taxon>
        <taxon>Vertebrata</taxon>
        <taxon>Euteleostomi</taxon>
        <taxon>Actinopterygii</taxon>
        <taxon>Neopterygii</taxon>
        <taxon>Teleostei</taxon>
        <taxon>Anguilliformes</taxon>
        <taxon>Anguillidae</taxon>
        <taxon>Anguilla</taxon>
    </lineage>
</organism>
<dbReference type="AlphaFoldDB" id="A0A0E9WUA5"/>
<proteinExistence type="predicted"/>
<evidence type="ECO:0000313" key="1">
    <source>
        <dbReference type="EMBL" id="JAH93120.1"/>
    </source>
</evidence>
<dbReference type="EMBL" id="GBXM01015457">
    <property type="protein sequence ID" value="JAH93120.1"/>
    <property type="molecule type" value="Transcribed_RNA"/>
</dbReference>
<name>A0A0E9WUA5_ANGAN</name>
<protein>
    <submittedName>
        <fullName evidence="1">Uncharacterized protein</fullName>
    </submittedName>
</protein>
<sequence length="102" mass="11691">MHFGLRLKTFPVFVKFEFCPKESWEGSLYVQGLLVPSTLSNTAIGGFDCRVLVYVPSPCNCKIFVFIHRYSIFFQFFCNTVLSTHDRGATVTFANPHITYHT</sequence>
<reference evidence="1" key="2">
    <citation type="journal article" date="2015" name="Fish Shellfish Immunol.">
        <title>Early steps in the European eel (Anguilla anguilla)-Vibrio vulnificus interaction in the gills: Role of the RtxA13 toxin.</title>
        <authorList>
            <person name="Callol A."/>
            <person name="Pajuelo D."/>
            <person name="Ebbesson L."/>
            <person name="Teles M."/>
            <person name="MacKenzie S."/>
            <person name="Amaro C."/>
        </authorList>
    </citation>
    <scope>NUCLEOTIDE SEQUENCE</scope>
</reference>
<accession>A0A0E9WUA5</accession>